<dbReference type="OrthoDB" id="10050144at2759"/>
<evidence type="ECO:0000313" key="3">
    <source>
        <dbReference type="Proteomes" id="UP000663825"/>
    </source>
</evidence>
<feature type="domain" description="F-box" evidence="1">
    <location>
        <begin position="82"/>
        <end position="126"/>
    </location>
</feature>
<dbReference type="InterPro" id="IPR001810">
    <property type="entry name" value="F-box_dom"/>
</dbReference>
<accession>A0A818E371</accession>
<dbReference type="Proteomes" id="UP000663825">
    <property type="component" value="Unassembled WGS sequence"/>
</dbReference>
<organism evidence="2 3">
    <name type="scientific">Rotaria socialis</name>
    <dbReference type="NCBI Taxonomy" id="392032"/>
    <lineage>
        <taxon>Eukaryota</taxon>
        <taxon>Metazoa</taxon>
        <taxon>Spiralia</taxon>
        <taxon>Gnathifera</taxon>
        <taxon>Rotifera</taxon>
        <taxon>Eurotatoria</taxon>
        <taxon>Bdelloidea</taxon>
        <taxon>Philodinida</taxon>
        <taxon>Philodinidae</taxon>
        <taxon>Rotaria</taxon>
    </lineage>
</organism>
<gene>
    <name evidence="2" type="ORF">TIS948_LOCUS31993</name>
</gene>
<proteinExistence type="predicted"/>
<sequence length="126" mass="14615">MNAPLSAAAHPYETRFSMEEIQRSIASIQDDKLIFLQVQSNEMGDVIVESMGEISVGLQKIIYGIEEFRSIEQCCVYTNKMISKFETLPNEILYDIFGYLSWDKILTLFWLLNKRINVLIYAIFSM</sequence>
<dbReference type="EMBL" id="CAJNXB010005850">
    <property type="protein sequence ID" value="CAF3451912.1"/>
    <property type="molecule type" value="Genomic_DNA"/>
</dbReference>
<protein>
    <recommendedName>
        <fullName evidence="1">F-box domain-containing protein</fullName>
    </recommendedName>
</protein>
<feature type="non-terminal residue" evidence="2">
    <location>
        <position position="1"/>
    </location>
</feature>
<dbReference type="AlphaFoldDB" id="A0A818E371"/>
<evidence type="ECO:0000313" key="2">
    <source>
        <dbReference type="EMBL" id="CAF3451912.1"/>
    </source>
</evidence>
<comment type="caution">
    <text evidence="2">The sequence shown here is derived from an EMBL/GenBank/DDBJ whole genome shotgun (WGS) entry which is preliminary data.</text>
</comment>
<name>A0A818E371_9BILA</name>
<reference evidence="2" key="1">
    <citation type="submission" date="2021-02" db="EMBL/GenBank/DDBJ databases">
        <authorList>
            <person name="Nowell W R."/>
        </authorList>
    </citation>
    <scope>NUCLEOTIDE SEQUENCE</scope>
</reference>
<evidence type="ECO:0000259" key="1">
    <source>
        <dbReference type="PROSITE" id="PS50181"/>
    </source>
</evidence>
<dbReference type="PROSITE" id="PS50181">
    <property type="entry name" value="FBOX"/>
    <property type="match status" value="1"/>
</dbReference>